<dbReference type="GO" id="GO:0055085">
    <property type="term" value="P:transmembrane transport"/>
    <property type="evidence" value="ECO:0007669"/>
    <property type="project" value="InterPro"/>
</dbReference>
<protein>
    <submittedName>
        <fullName evidence="3">Low affinity iron permease family protein</fullName>
    </submittedName>
</protein>
<dbReference type="GeneID" id="77221255"/>
<evidence type="ECO:0000256" key="1">
    <source>
        <dbReference type="SAM" id="MobiDB-lite"/>
    </source>
</evidence>
<accession>A0A2R3INT9</accession>
<evidence type="ECO:0000256" key="2">
    <source>
        <dbReference type="SAM" id="Phobius"/>
    </source>
</evidence>
<dbReference type="InterPro" id="IPR007251">
    <property type="entry name" value="Iron_permease_Fet4"/>
</dbReference>
<organism evidence="3 4">
    <name type="scientific">Pseudomonas paraeruginosa</name>
    <dbReference type="NCBI Taxonomy" id="2994495"/>
    <lineage>
        <taxon>Bacteria</taxon>
        <taxon>Pseudomonadati</taxon>
        <taxon>Pseudomonadota</taxon>
        <taxon>Gammaproteobacteria</taxon>
        <taxon>Pseudomonadales</taxon>
        <taxon>Pseudomonadaceae</taxon>
        <taxon>Pseudomonas</taxon>
    </lineage>
</organism>
<keyword evidence="2" id="KW-1133">Transmembrane helix</keyword>
<name>A0A2R3INT9_9PSED</name>
<dbReference type="AlphaFoldDB" id="A0A2R3INT9"/>
<dbReference type="EMBL" id="CP027169">
    <property type="protein sequence ID" value="AVK03592.1"/>
    <property type="molecule type" value="Genomic_DNA"/>
</dbReference>
<evidence type="ECO:0000313" key="3">
    <source>
        <dbReference type="EMBL" id="AVK03592.1"/>
    </source>
</evidence>
<evidence type="ECO:0000313" key="4">
    <source>
        <dbReference type="Proteomes" id="UP000238390"/>
    </source>
</evidence>
<sequence>MSFSRFAQRLSNWAGRPPTFVVALGLILLWALSGPFFDFNDTWQLVINTSTTIVTFLMVFLIQNTQNRDTDALHIKIDELLHSTQRAHDALLGLDELDADTLRKLRERYQRMGEQDDETPESVAAEEERQCGCASPERRDA</sequence>
<gene>
    <name evidence="3" type="ORF">CSB93_4345</name>
</gene>
<feature type="region of interest" description="Disordered" evidence="1">
    <location>
        <begin position="109"/>
        <end position="141"/>
    </location>
</feature>
<feature type="transmembrane region" description="Helical" evidence="2">
    <location>
        <begin position="20"/>
        <end position="37"/>
    </location>
</feature>
<keyword evidence="4" id="KW-1185">Reference proteome</keyword>
<dbReference type="RefSeq" id="WP_034079025.1">
    <property type="nucleotide sequence ID" value="NZ_CP020560.1"/>
</dbReference>
<keyword evidence="2" id="KW-0812">Transmembrane</keyword>
<proteinExistence type="predicted"/>
<feature type="transmembrane region" description="Helical" evidence="2">
    <location>
        <begin position="43"/>
        <end position="62"/>
    </location>
</feature>
<dbReference type="Pfam" id="PF04120">
    <property type="entry name" value="Iron_permease"/>
    <property type="match status" value="1"/>
</dbReference>
<feature type="compositionally biased region" description="Basic and acidic residues" evidence="1">
    <location>
        <begin position="126"/>
        <end position="141"/>
    </location>
</feature>
<reference evidence="3 4" key="1">
    <citation type="submission" date="2018-02" db="EMBL/GenBank/DDBJ databases">
        <title>FDA/CDC Antimicrobial Resistant Isolate Bank Genome Sequencing.</title>
        <authorList>
            <person name="Benahmed F.H."/>
            <person name="Lutgring J.D."/>
            <person name="Yoo B."/>
            <person name="Machado M."/>
            <person name="Brown A."/>
            <person name="McAllister G."/>
            <person name="Perry A."/>
            <person name="Halpin A.L."/>
            <person name="Vavikolanu K."/>
            <person name="Ott S."/>
            <person name="Zhao X."/>
            <person name="Tallon L.J."/>
            <person name="Sadzewicz L."/>
            <person name="Aluvathingal J."/>
            <person name="Nadendla S."/>
            <person name="Voskania-kordi A."/>
            <person name="Simonyan V."/>
            <person name="Patel J."/>
            <person name="Shawar R.M."/>
        </authorList>
    </citation>
    <scope>NUCLEOTIDE SEQUENCE [LARGE SCALE GENOMIC DNA]</scope>
    <source>
        <strain evidence="3 4">AR_0356</strain>
    </source>
</reference>
<keyword evidence="2" id="KW-0472">Membrane</keyword>
<dbReference type="Proteomes" id="UP000238390">
    <property type="component" value="Chromosome"/>
</dbReference>